<feature type="compositionally biased region" description="Polar residues" evidence="1">
    <location>
        <begin position="234"/>
        <end position="244"/>
    </location>
</feature>
<sequence length="595" mass="63628">MCACCRQLLCTAAQSGRVVMTLRRRRRKAAPPPPIPVRHTPSLQDSPAAPRRASATAARSLTNNSLSYSTTCLPQETWDSNNGRPHVSLDDHQHPSLHSQPPLSLSSCDLNDSSDDVFADSTTPSEKVIYINLPHLRFHNGKGKVVGGGETVQPRRGMVADNLDCYDDGKQRTQSSSAVEDIVHWTSGAGSRTQGNRQLDRSRDTTPNGGVDLRRQSSTSTLVGESGSRHGSMESLSHYQSQGHQRPETASPGTVSLGSYGGPDGTASSSSSSSSPVTSGKFVLSQYWQVLEFLQPFFFSAETDSVDHPRTEKDLGRSFDKGASGPSLGRDKVSTVAYSRPVVQQGRIDDKEVLAGCSGHSLCFTVALTQQGGQNGETPYHQASPPERRERAGDPHRRREGKKKGDIGIFVAAITEGGPAFRDGRLKRGDELLMINGTSLVGLTHQEAVDALRSAPSLVQLVVASKIRKSASIASSTGLPSSPRVKSPPPVPEVQQKSPSIPEVMAQTPCGTVIRWDQLAEADAEQNGNRHSMNGGPSRSKYGPPQTIVVQKGAKGKGLGFTIVGGVDSGRGNMGIFVRRIFPSGAIAEDGRMKE</sequence>
<protein>
    <recommendedName>
        <fullName evidence="2">PDZ domain-containing protein</fullName>
    </recommendedName>
</protein>
<feature type="compositionally biased region" description="Polar residues" evidence="1">
    <location>
        <begin position="188"/>
        <end position="197"/>
    </location>
</feature>
<gene>
    <name evidence="3" type="ORF">BaRGS_00017053</name>
</gene>
<feature type="compositionally biased region" description="Basic and acidic residues" evidence="1">
    <location>
        <begin position="386"/>
        <end position="397"/>
    </location>
</feature>
<evidence type="ECO:0000313" key="3">
    <source>
        <dbReference type="EMBL" id="KAK7491797.1"/>
    </source>
</evidence>
<dbReference type="PROSITE" id="PS50106">
    <property type="entry name" value="PDZ"/>
    <property type="match status" value="2"/>
</dbReference>
<accession>A0ABD0KXH8</accession>
<dbReference type="SMART" id="SM00228">
    <property type="entry name" value="PDZ"/>
    <property type="match status" value="1"/>
</dbReference>
<feature type="region of interest" description="Disordered" evidence="1">
    <location>
        <begin position="168"/>
        <end position="276"/>
    </location>
</feature>
<dbReference type="SUPFAM" id="SSF50156">
    <property type="entry name" value="PDZ domain-like"/>
    <property type="match status" value="2"/>
</dbReference>
<feature type="non-terminal residue" evidence="3">
    <location>
        <position position="595"/>
    </location>
</feature>
<proteinExistence type="predicted"/>
<feature type="region of interest" description="Disordered" evidence="1">
    <location>
        <begin position="23"/>
        <end position="60"/>
    </location>
</feature>
<feature type="domain" description="PDZ" evidence="2">
    <location>
        <begin position="408"/>
        <end position="467"/>
    </location>
</feature>
<dbReference type="PANTHER" id="PTHR11324">
    <property type="entry name" value="IL16-RELATED"/>
    <property type="match status" value="1"/>
</dbReference>
<dbReference type="Proteomes" id="UP001519460">
    <property type="component" value="Unassembled WGS sequence"/>
</dbReference>
<dbReference type="EMBL" id="JACVVK020000111">
    <property type="protein sequence ID" value="KAK7491797.1"/>
    <property type="molecule type" value="Genomic_DNA"/>
</dbReference>
<dbReference type="PANTHER" id="PTHR11324:SF16">
    <property type="entry name" value="PDZ DOMAIN-CONTAINING PROTEIN 2"/>
    <property type="match status" value="1"/>
</dbReference>
<dbReference type="InterPro" id="IPR001478">
    <property type="entry name" value="PDZ"/>
</dbReference>
<dbReference type="AlphaFoldDB" id="A0ABD0KXH8"/>
<feature type="region of interest" description="Disordered" evidence="1">
    <location>
        <begin position="373"/>
        <end position="404"/>
    </location>
</feature>
<feature type="compositionally biased region" description="Low complexity" evidence="1">
    <location>
        <begin position="37"/>
        <end position="60"/>
    </location>
</feature>
<keyword evidence="4" id="KW-1185">Reference proteome</keyword>
<organism evidence="3 4">
    <name type="scientific">Batillaria attramentaria</name>
    <dbReference type="NCBI Taxonomy" id="370345"/>
    <lineage>
        <taxon>Eukaryota</taxon>
        <taxon>Metazoa</taxon>
        <taxon>Spiralia</taxon>
        <taxon>Lophotrochozoa</taxon>
        <taxon>Mollusca</taxon>
        <taxon>Gastropoda</taxon>
        <taxon>Caenogastropoda</taxon>
        <taxon>Sorbeoconcha</taxon>
        <taxon>Cerithioidea</taxon>
        <taxon>Batillariidae</taxon>
        <taxon>Batillaria</taxon>
    </lineage>
</organism>
<dbReference type="Gene3D" id="2.30.42.10">
    <property type="match status" value="2"/>
</dbReference>
<evidence type="ECO:0000259" key="2">
    <source>
        <dbReference type="PROSITE" id="PS50106"/>
    </source>
</evidence>
<reference evidence="3 4" key="1">
    <citation type="journal article" date="2023" name="Sci. Data">
        <title>Genome assembly of the Korean intertidal mud-creeper Batillaria attramentaria.</title>
        <authorList>
            <person name="Patra A.K."/>
            <person name="Ho P.T."/>
            <person name="Jun S."/>
            <person name="Lee S.J."/>
            <person name="Kim Y."/>
            <person name="Won Y.J."/>
        </authorList>
    </citation>
    <scope>NUCLEOTIDE SEQUENCE [LARGE SCALE GENOMIC DNA]</scope>
    <source>
        <strain evidence="3">Wonlab-2016</strain>
    </source>
</reference>
<evidence type="ECO:0000256" key="1">
    <source>
        <dbReference type="SAM" id="MobiDB-lite"/>
    </source>
</evidence>
<dbReference type="CDD" id="cd06758">
    <property type="entry name" value="PDZ2_PDZD2-like"/>
    <property type="match status" value="1"/>
</dbReference>
<dbReference type="InterPro" id="IPR036034">
    <property type="entry name" value="PDZ_sf"/>
</dbReference>
<feature type="compositionally biased region" description="Basic and acidic residues" evidence="1">
    <location>
        <begin position="305"/>
        <end position="320"/>
    </location>
</feature>
<feature type="region of interest" description="Disordered" evidence="1">
    <location>
        <begin position="77"/>
        <end position="109"/>
    </location>
</feature>
<comment type="caution">
    <text evidence="3">The sequence shown here is derived from an EMBL/GenBank/DDBJ whole genome shotgun (WGS) entry which is preliminary data.</text>
</comment>
<name>A0ABD0KXH8_9CAEN</name>
<feature type="domain" description="PDZ" evidence="2">
    <location>
        <begin position="547"/>
        <end position="595"/>
    </location>
</feature>
<feature type="compositionally biased region" description="Low complexity" evidence="1">
    <location>
        <begin position="472"/>
        <end position="485"/>
    </location>
</feature>
<evidence type="ECO:0000313" key="4">
    <source>
        <dbReference type="Proteomes" id="UP001519460"/>
    </source>
</evidence>
<feature type="compositionally biased region" description="Low complexity" evidence="1">
    <location>
        <begin position="96"/>
        <end position="109"/>
    </location>
</feature>
<feature type="region of interest" description="Disordered" evidence="1">
    <location>
        <begin position="524"/>
        <end position="544"/>
    </location>
</feature>
<feature type="region of interest" description="Disordered" evidence="1">
    <location>
        <begin position="305"/>
        <end position="331"/>
    </location>
</feature>
<feature type="compositionally biased region" description="Polar residues" evidence="1">
    <location>
        <begin position="526"/>
        <end position="537"/>
    </location>
</feature>
<dbReference type="Pfam" id="PF00595">
    <property type="entry name" value="PDZ"/>
    <property type="match status" value="1"/>
</dbReference>
<feature type="region of interest" description="Disordered" evidence="1">
    <location>
        <begin position="472"/>
        <end position="499"/>
    </location>
</feature>